<evidence type="ECO:0000259" key="2">
    <source>
        <dbReference type="PROSITE" id="PS50191"/>
    </source>
</evidence>
<evidence type="ECO:0000256" key="1">
    <source>
        <dbReference type="SAM" id="Phobius"/>
    </source>
</evidence>
<dbReference type="CDD" id="cd00170">
    <property type="entry name" value="SEC14"/>
    <property type="match status" value="1"/>
</dbReference>
<keyword evidence="1" id="KW-0812">Transmembrane</keyword>
<organism evidence="3 4">
    <name type="scientific">Lactuca sativa</name>
    <name type="common">Garden lettuce</name>
    <dbReference type="NCBI Taxonomy" id="4236"/>
    <lineage>
        <taxon>Eukaryota</taxon>
        <taxon>Viridiplantae</taxon>
        <taxon>Streptophyta</taxon>
        <taxon>Embryophyta</taxon>
        <taxon>Tracheophyta</taxon>
        <taxon>Spermatophyta</taxon>
        <taxon>Magnoliopsida</taxon>
        <taxon>eudicotyledons</taxon>
        <taxon>Gunneridae</taxon>
        <taxon>Pentapetalae</taxon>
        <taxon>asterids</taxon>
        <taxon>campanulids</taxon>
        <taxon>Asterales</taxon>
        <taxon>Asteraceae</taxon>
        <taxon>Cichorioideae</taxon>
        <taxon>Cichorieae</taxon>
        <taxon>Lactucinae</taxon>
        <taxon>Lactuca</taxon>
    </lineage>
</organism>
<reference evidence="3 4" key="1">
    <citation type="journal article" date="2017" name="Nat. Commun.">
        <title>Genome assembly with in vitro proximity ligation data and whole-genome triplication in lettuce.</title>
        <authorList>
            <person name="Reyes-Chin-Wo S."/>
            <person name="Wang Z."/>
            <person name="Yang X."/>
            <person name="Kozik A."/>
            <person name="Arikit S."/>
            <person name="Song C."/>
            <person name="Xia L."/>
            <person name="Froenicke L."/>
            <person name="Lavelle D.O."/>
            <person name="Truco M.J."/>
            <person name="Xia R."/>
            <person name="Zhu S."/>
            <person name="Xu C."/>
            <person name="Xu H."/>
            <person name="Xu X."/>
            <person name="Cox K."/>
            <person name="Korf I."/>
            <person name="Meyers B.C."/>
            <person name="Michelmore R.W."/>
        </authorList>
    </citation>
    <scope>NUCLEOTIDE SEQUENCE [LARGE SCALE GENOMIC DNA]</scope>
    <source>
        <strain evidence="4">cv. Salinas</strain>
        <tissue evidence="3">Seedlings</tissue>
    </source>
</reference>
<dbReference type="Pfam" id="PF00650">
    <property type="entry name" value="CRAL_TRIO"/>
    <property type="match status" value="1"/>
</dbReference>
<sequence length="468" mass="51901">MKGEIIRFAQSNKKLELRISATQNFPKSRLLGSFAKKSSKKTLKCVTSMKVSLVASGGVGDIGVFLLTSAVLEIARRFSVAHCPFIWHGLQAAQILCCPPFKWIQRWAPFTALVKGMQSLSRPLLFLSVATGLLGESGTSNSKGTLSGSGADLTELSAQLATQDTRHVDKVAASLDMEDWLVKLYAELEKQGITIPERSDDCSRVSEDELHRFYAVSDGDFEKFLSSVKKTIQWRQKYTLLSPQELKAWGNLVFWHGSDLMQRPTLIICVGLAGSHLGSNGQAQFVKAVVSQVEFGVLNLLDVEHPQLTVLMDCHGLSPFGFPVQTFRSCAVLLQDHYPNRLGCLLVVRLPSVARIITQTLFQVLKPRTQQKLTIVGEDLQEVLSRHFEDLPPFLGGKCCCSKCASEVQTVEERTRIGGEDRHLKLTLSDSELCYGSRLDKDCKFLVSAMLGSFLLWLCLVYIIRSLS</sequence>
<dbReference type="InterPro" id="IPR001251">
    <property type="entry name" value="CRAL-TRIO_dom"/>
</dbReference>
<keyword evidence="1" id="KW-1133">Transmembrane helix</keyword>
<dbReference type="SMART" id="SM00516">
    <property type="entry name" value="SEC14"/>
    <property type="match status" value="1"/>
</dbReference>
<accession>A0A9R1WDT0</accession>
<dbReference type="PANTHER" id="PTHR47041">
    <property type="entry name" value="SEC14 CYTOSOLIC FACTOR FAMILY PROTEIN / PHOSPHOGLYCERIDE TRANSFER FAMILY PROTEIN"/>
    <property type="match status" value="1"/>
</dbReference>
<dbReference type="SUPFAM" id="SSF52087">
    <property type="entry name" value="CRAL/TRIO domain"/>
    <property type="match status" value="1"/>
</dbReference>
<dbReference type="Proteomes" id="UP000235145">
    <property type="component" value="Unassembled WGS sequence"/>
</dbReference>
<feature type="domain" description="CRAL-TRIO" evidence="2">
    <location>
        <begin position="255"/>
        <end position="403"/>
    </location>
</feature>
<protein>
    <recommendedName>
        <fullName evidence="2">CRAL-TRIO domain-containing protein</fullName>
    </recommendedName>
</protein>
<keyword evidence="4" id="KW-1185">Reference proteome</keyword>
<dbReference type="PANTHER" id="PTHR47041:SF7">
    <property type="entry name" value="PHOSPHATIDYLINOSITOL_PHOSPHATIDYLCHOLINE TRANSFER PROTEIN SFH12-LIKE ISOFORM X1"/>
    <property type="match status" value="1"/>
</dbReference>
<dbReference type="PROSITE" id="PS50191">
    <property type="entry name" value="CRAL_TRIO"/>
    <property type="match status" value="1"/>
</dbReference>
<feature type="transmembrane region" description="Helical" evidence="1">
    <location>
        <begin position="445"/>
        <end position="464"/>
    </location>
</feature>
<comment type="caution">
    <text evidence="3">The sequence shown here is derived from an EMBL/GenBank/DDBJ whole genome shotgun (WGS) entry which is preliminary data.</text>
</comment>
<dbReference type="AlphaFoldDB" id="A0A9R1WDT0"/>
<proteinExistence type="predicted"/>
<dbReference type="EMBL" id="NBSK02000002">
    <property type="protein sequence ID" value="KAJ0221894.1"/>
    <property type="molecule type" value="Genomic_DNA"/>
</dbReference>
<dbReference type="Gene3D" id="3.40.525.10">
    <property type="entry name" value="CRAL-TRIO lipid binding domain"/>
    <property type="match status" value="1"/>
</dbReference>
<gene>
    <name evidence="3" type="ORF">LSAT_V11C200093390</name>
</gene>
<keyword evidence="1" id="KW-0472">Membrane</keyword>
<evidence type="ECO:0000313" key="3">
    <source>
        <dbReference type="EMBL" id="KAJ0221894.1"/>
    </source>
</evidence>
<dbReference type="InterPro" id="IPR036865">
    <property type="entry name" value="CRAL-TRIO_dom_sf"/>
</dbReference>
<evidence type="ECO:0000313" key="4">
    <source>
        <dbReference type="Proteomes" id="UP000235145"/>
    </source>
</evidence>
<name>A0A9R1WDT0_LACSA</name>